<keyword evidence="9 13" id="KW-0067">ATP-binding</keyword>
<evidence type="ECO:0000256" key="6">
    <source>
        <dbReference type="ARBA" id="ARBA00022723"/>
    </source>
</evidence>
<evidence type="ECO:0000259" key="14">
    <source>
        <dbReference type="Pfam" id="PF01406"/>
    </source>
</evidence>
<evidence type="ECO:0000256" key="12">
    <source>
        <dbReference type="ARBA" id="ARBA00030904"/>
    </source>
</evidence>
<evidence type="ECO:0000256" key="11">
    <source>
        <dbReference type="ARBA" id="ARBA00023146"/>
    </source>
</evidence>
<sequence>MTNKFYITTAILYTNGPPHIGFALELLQADVLARYNRLIGNDVWFLTGTDEHGTTVVRAAEKNKKTPQQLADQVAGQVIDLAKKLNISNDDLIRTSDKARHWPAVVKFWNKLVESGDLYKKKYSGLYCVGHESFMKKSDLVNGVCPLHKTEPEKVEEENWFFKLTKYKKDVKRKIEAGELKIVPESRLQEILNLIDDAEDVSFSRPSSSLKWGIPVPDDPDQTMYVWADALTNYISALGYGQDDAKSKIKNSKFDRFWPADIHLIGKDILRFHALYWPAMLLSAGLPLPKAINVHGFITVEGEKMSKTIGNVIDPFVVIEKYGSETTRYFLLREIPSTEDGDFSYKKLEERYNGDLANGLGNLVQRVATLVENNLGGELIYRRITNYELRIMNYEKAIQEFRLHDALGEVWKVIVEANKYVDGRKPWVEAQESPERFLETMTVLVGLIHHIAWLLQPFLPETAQKIAEVFGDDLLSKGIPENYKFIIKKGAGLFPRLK</sequence>
<evidence type="ECO:0000256" key="4">
    <source>
        <dbReference type="ARBA" id="ARBA00018753"/>
    </source>
</evidence>
<dbReference type="SUPFAM" id="SSF47323">
    <property type="entry name" value="Anticodon-binding domain of a subclass of class I aminoacyl-tRNA synthetases"/>
    <property type="match status" value="1"/>
</dbReference>
<dbReference type="Pfam" id="PF09334">
    <property type="entry name" value="tRNA-synt_1g"/>
    <property type="match status" value="1"/>
</dbReference>
<feature type="domain" description="Methionyl/Leucyl tRNA synthetase" evidence="15">
    <location>
        <begin position="137"/>
        <end position="367"/>
    </location>
</feature>
<dbReference type="Gene3D" id="2.170.220.10">
    <property type="match status" value="1"/>
</dbReference>
<keyword evidence="10 13" id="KW-0648">Protein biosynthesis</keyword>
<dbReference type="CDD" id="cd00814">
    <property type="entry name" value="MetRS_core"/>
    <property type="match status" value="1"/>
</dbReference>
<reference evidence="17 18" key="1">
    <citation type="journal article" date="2015" name="Nature">
        <title>rRNA introns, odd ribosomes, and small enigmatic genomes across a large radiation of phyla.</title>
        <authorList>
            <person name="Brown C.T."/>
            <person name="Hug L.A."/>
            <person name="Thomas B.C."/>
            <person name="Sharon I."/>
            <person name="Castelle C.J."/>
            <person name="Singh A."/>
            <person name="Wilkins M.J."/>
            <person name="Williams K.H."/>
            <person name="Banfield J.F."/>
        </authorList>
    </citation>
    <scope>NUCLEOTIDE SEQUENCE [LARGE SCALE GENOMIC DNA]</scope>
</reference>
<dbReference type="GO" id="GO:0004825">
    <property type="term" value="F:methionine-tRNA ligase activity"/>
    <property type="evidence" value="ECO:0007669"/>
    <property type="project" value="UniProtKB-EC"/>
</dbReference>
<evidence type="ECO:0000256" key="8">
    <source>
        <dbReference type="ARBA" id="ARBA00022833"/>
    </source>
</evidence>
<dbReference type="EMBL" id="LCJR01000031">
    <property type="protein sequence ID" value="KKT80931.1"/>
    <property type="molecule type" value="Genomic_DNA"/>
</dbReference>
<evidence type="ECO:0000256" key="2">
    <source>
        <dbReference type="ARBA" id="ARBA00003314"/>
    </source>
</evidence>
<dbReference type="SUPFAM" id="SSF52374">
    <property type="entry name" value="Nucleotidylyl transferase"/>
    <property type="match status" value="1"/>
</dbReference>
<evidence type="ECO:0000256" key="1">
    <source>
        <dbReference type="ARBA" id="ARBA00001947"/>
    </source>
</evidence>
<dbReference type="EC" id="6.1.1.10" evidence="3"/>
<evidence type="ECO:0000313" key="17">
    <source>
        <dbReference type="EMBL" id="KKT80931.1"/>
    </source>
</evidence>
<keyword evidence="6" id="KW-0479">Metal-binding</keyword>
<evidence type="ECO:0000256" key="3">
    <source>
        <dbReference type="ARBA" id="ARBA00012838"/>
    </source>
</evidence>
<protein>
    <recommendedName>
        <fullName evidence="4">Methionine--tRNA ligase</fullName>
        <ecNumber evidence="3">6.1.1.10</ecNumber>
    </recommendedName>
    <alternativeName>
        <fullName evidence="12">Methionyl-tRNA synthetase</fullName>
    </alternativeName>
</protein>
<dbReference type="InterPro" id="IPR015413">
    <property type="entry name" value="Methionyl/Leucyl_tRNA_Synth"/>
</dbReference>
<keyword evidence="11 13" id="KW-0030">Aminoacyl-tRNA synthetase</keyword>
<dbReference type="AlphaFoldDB" id="A0A0G1KB07"/>
<dbReference type="CDD" id="cd07957">
    <property type="entry name" value="Anticodon_Ia_Met"/>
    <property type="match status" value="1"/>
</dbReference>
<proteinExistence type="inferred from homology"/>
<dbReference type="NCBIfam" id="TIGR00398">
    <property type="entry name" value="metG"/>
    <property type="match status" value="1"/>
</dbReference>
<evidence type="ECO:0000256" key="9">
    <source>
        <dbReference type="ARBA" id="ARBA00022840"/>
    </source>
</evidence>
<dbReference type="GO" id="GO:0006431">
    <property type="term" value="P:methionyl-tRNA aminoacylation"/>
    <property type="evidence" value="ECO:0007669"/>
    <property type="project" value="InterPro"/>
</dbReference>
<comment type="similarity">
    <text evidence="13">Belongs to the class-I aminoacyl-tRNA synthetase family.</text>
</comment>
<evidence type="ECO:0000256" key="5">
    <source>
        <dbReference type="ARBA" id="ARBA00022598"/>
    </source>
</evidence>
<evidence type="ECO:0000259" key="15">
    <source>
        <dbReference type="Pfam" id="PF09334"/>
    </source>
</evidence>
<evidence type="ECO:0000256" key="10">
    <source>
        <dbReference type="ARBA" id="ARBA00022917"/>
    </source>
</evidence>
<feature type="domain" description="tRNA synthetases class I catalytic" evidence="14">
    <location>
        <begin position="17"/>
        <end position="132"/>
    </location>
</feature>
<dbReference type="Pfam" id="PF19303">
    <property type="entry name" value="Anticodon_3"/>
    <property type="match status" value="1"/>
</dbReference>
<feature type="domain" description="Methionyl-tRNA synthetase anticodon-binding" evidence="16">
    <location>
        <begin position="385"/>
        <end position="471"/>
    </location>
</feature>
<dbReference type="PATRIC" id="fig|1619025.3.peg.978"/>
<accession>A0A0G1KB07</accession>
<dbReference type="Proteomes" id="UP000034032">
    <property type="component" value="Unassembled WGS sequence"/>
</dbReference>
<dbReference type="InterPro" id="IPR014729">
    <property type="entry name" value="Rossmann-like_a/b/a_fold"/>
</dbReference>
<evidence type="ECO:0000256" key="7">
    <source>
        <dbReference type="ARBA" id="ARBA00022741"/>
    </source>
</evidence>
<dbReference type="PANTHER" id="PTHR43326">
    <property type="entry name" value="METHIONYL-TRNA SYNTHETASE"/>
    <property type="match status" value="1"/>
</dbReference>
<gene>
    <name evidence="17" type="ORF">UW79_C0031G0011</name>
</gene>
<dbReference type="GO" id="GO:0005524">
    <property type="term" value="F:ATP binding"/>
    <property type="evidence" value="ECO:0007669"/>
    <property type="project" value="UniProtKB-KW"/>
</dbReference>
<organism evidence="17 18">
    <name type="scientific">Candidatus Yanofskybacteria bacterium GW2011_GWA2_44_9</name>
    <dbReference type="NCBI Taxonomy" id="1619025"/>
    <lineage>
        <taxon>Bacteria</taxon>
        <taxon>Candidatus Yanofskyibacteriota</taxon>
    </lineage>
</organism>
<dbReference type="InterPro" id="IPR014758">
    <property type="entry name" value="Met-tRNA_synth"/>
</dbReference>
<evidence type="ECO:0000313" key="18">
    <source>
        <dbReference type="Proteomes" id="UP000034032"/>
    </source>
</evidence>
<name>A0A0G1KB07_9BACT</name>
<keyword evidence="8" id="KW-0862">Zinc</keyword>
<dbReference type="InterPro" id="IPR041872">
    <property type="entry name" value="Anticodon_Met"/>
</dbReference>
<evidence type="ECO:0000259" key="16">
    <source>
        <dbReference type="Pfam" id="PF19303"/>
    </source>
</evidence>
<evidence type="ECO:0000256" key="13">
    <source>
        <dbReference type="RuleBase" id="RU363039"/>
    </source>
</evidence>
<dbReference type="InterPro" id="IPR023457">
    <property type="entry name" value="Met-tRNA_synth_2"/>
</dbReference>
<dbReference type="FunFam" id="2.170.220.10:FF:000003">
    <property type="entry name" value="Methionine--tRNA ligase"/>
    <property type="match status" value="1"/>
</dbReference>
<dbReference type="InterPro" id="IPR033911">
    <property type="entry name" value="MetRS_core"/>
</dbReference>
<dbReference type="PANTHER" id="PTHR43326:SF1">
    <property type="entry name" value="METHIONINE--TRNA LIGASE, MITOCHONDRIAL"/>
    <property type="match status" value="1"/>
</dbReference>
<dbReference type="Gene3D" id="1.10.730.10">
    <property type="entry name" value="Isoleucyl-tRNA Synthetase, Domain 1"/>
    <property type="match status" value="1"/>
</dbReference>
<comment type="caution">
    <text evidence="17">The sequence shown here is derived from an EMBL/GenBank/DDBJ whole genome shotgun (WGS) entry which is preliminary data.</text>
</comment>
<keyword evidence="7 13" id="KW-0547">Nucleotide-binding</keyword>
<dbReference type="PRINTS" id="PR01041">
    <property type="entry name" value="TRNASYNTHMET"/>
</dbReference>
<comment type="cofactor">
    <cofactor evidence="1">
        <name>Zn(2+)</name>
        <dbReference type="ChEBI" id="CHEBI:29105"/>
    </cofactor>
</comment>
<dbReference type="Gene3D" id="3.40.50.620">
    <property type="entry name" value="HUPs"/>
    <property type="match status" value="1"/>
</dbReference>
<dbReference type="Pfam" id="PF01406">
    <property type="entry name" value="tRNA-synt_1e"/>
    <property type="match status" value="1"/>
</dbReference>
<dbReference type="InterPro" id="IPR009080">
    <property type="entry name" value="tRNAsynth_Ia_anticodon-bd"/>
</dbReference>
<comment type="function">
    <text evidence="2">Is required not only for elongation of protein synthesis but also for the initiation of all mRNA translation through initiator tRNA(fMet) aminoacylation.</text>
</comment>
<dbReference type="InterPro" id="IPR032678">
    <property type="entry name" value="tRNA-synt_1_cat_dom"/>
</dbReference>
<keyword evidence="5 13" id="KW-0436">Ligase</keyword>
<dbReference type="GO" id="GO:0046872">
    <property type="term" value="F:metal ion binding"/>
    <property type="evidence" value="ECO:0007669"/>
    <property type="project" value="UniProtKB-KW"/>
</dbReference>